<name>A0AAE0XS13_9GAST</name>
<organism evidence="3 4">
    <name type="scientific">Elysia crispata</name>
    <name type="common">lettuce slug</name>
    <dbReference type="NCBI Taxonomy" id="231223"/>
    <lineage>
        <taxon>Eukaryota</taxon>
        <taxon>Metazoa</taxon>
        <taxon>Spiralia</taxon>
        <taxon>Lophotrochozoa</taxon>
        <taxon>Mollusca</taxon>
        <taxon>Gastropoda</taxon>
        <taxon>Heterobranchia</taxon>
        <taxon>Euthyneura</taxon>
        <taxon>Panpulmonata</taxon>
        <taxon>Sacoglossa</taxon>
        <taxon>Placobranchoidea</taxon>
        <taxon>Plakobranchidae</taxon>
        <taxon>Elysia</taxon>
    </lineage>
</organism>
<protein>
    <submittedName>
        <fullName evidence="3">Uncharacterized protein</fullName>
    </submittedName>
</protein>
<feature type="chain" id="PRO_5042288783" evidence="2">
    <location>
        <begin position="21"/>
        <end position="74"/>
    </location>
</feature>
<dbReference type="EMBL" id="JAWDGP010007772">
    <property type="protein sequence ID" value="KAK3705304.1"/>
    <property type="molecule type" value="Genomic_DNA"/>
</dbReference>
<keyword evidence="4" id="KW-1185">Reference proteome</keyword>
<feature type="signal peptide" evidence="2">
    <location>
        <begin position="1"/>
        <end position="20"/>
    </location>
</feature>
<evidence type="ECO:0000256" key="2">
    <source>
        <dbReference type="SAM" id="SignalP"/>
    </source>
</evidence>
<accession>A0AAE0XS13</accession>
<sequence length="74" mass="8251">MKVRVLRGALINFILYLSDSDVSSSRACETWKSNEAEGQTSSVSPSHENYQVELEKGSPEELLETDLALTLTLY</sequence>
<dbReference type="AlphaFoldDB" id="A0AAE0XS13"/>
<comment type="caution">
    <text evidence="3">The sequence shown here is derived from an EMBL/GenBank/DDBJ whole genome shotgun (WGS) entry which is preliminary data.</text>
</comment>
<gene>
    <name evidence="3" type="ORF">RRG08_033270</name>
</gene>
<reference evidence="3" key="1">
    <citation type="journal article" date="2023" name="G3 (Bethesda)">
        <title>A reference genome for the long-term kleptoplast-retaining sea slug Elysia crispata morphotype clarki.</title>
        <authorList>
            <person name="Eastman K.E."/>
            <person name="Pendleton A.L."/>
            <person name="Shaikh M.A."/>
            <person name="Suttiyut T."/>
            <person name="Ogas R."/>
            <person name="Tomko P."/>
            <person name="Gavelis G."/>
            <person name="Widhalm J.R."/>
            <person name="Wisecaver J.H."/>
        </authorList>
    </citation>
    <scope>NUCLEOTIDE SEQUENCE</scope>
    <source>
        <strain evidence="3">ECLA1</strain>
    </source>
</reference>
<evidence type="ECO:0000313" key="4">
    <source>
        <dbReference type="Proteomes" id="UP001283361"/>
    </source>
</evidence>
<feature type="compositionally biased region" description="Polar residues" evidence="1">
    <location>
        <begin position="33"/>
        <end position="49"/>
    </location>
</feature>
<proteinExistence type="predicted"/>
<feature type="region of interest" description="Disordered" evidence="1">
    <location>
        <begin position="33"/>
        <end position="56"/>
    </location>
</feature>
<evidence type="ECO:0000256" key="1">
    <source>
        <dbReference type="SAM" id="MobiDB-lite"/>
    </source>
</evidence>
<dbReference type="Proteomes" id="UP001283361">
    <property type="component" value="Unassembled WGS sequence"/>
</dbReference>
<keyword evidence="2" id="KW-0732">Signal</keyword>
<evidence type="ECO:0000313" key="3">
    <source>
        <dbReference type="EMBL" id="KAK3705304.1"/>
    </source>
</evidence>